<dbReference type="InterPro" id="IPR005152">
    <property type="entry name" value="Lipase_secreted"/>
</dbReference>
<dbReference type="EMBL" id="JBHUCM010000026">
    <property type="protein sequence ID" value="MFD1541372.1"/>
    <property type="molecule type" value="Genomic_DNA"/>
</dbReference>
<dbReference type="PIRSF" id="PIRSF029171">
    <property type="entry name" value="Esterase_LipA"/>
    <property type="match status" value="1"/>
</dbReference>
<dbReference type="Proteomes" id="UP001597097">
    <property type="component" value="Unassembled WGS sequence"/>
</dbReference>
<reference evidence="3" key="1">
    <citation type="journal article" date="2019" name="Int. J. Syst. Evol. Microbiol.">
        <title>The Global Catalogue of Microorganisms (GCM) 10K type strain sequencing project: providing services to taxonomists for standard genome sequencing and annotation.</title>
        <authorList>
            <consortium name="The Broad Institute Genomics Platform"/>
            <consortium name="The Broad Institute Genome Sequencing Center for Infectious Disease"/>
            <person name="Wu L."/>
            <person name="Ma J."/>
        </authorList>
    </citation>
    <scope>NUCLEOTIDE SEQUENCE [LARGE SCALE GENOMIC DNA]</scope>
    <source>
        <strain evidence="3">CGMCC 1.15399</strain>
    </source>
</reference>
<dbReference type="PANTHER" id="PTHR34853">
    <property type="match status" value="1"/>
</dbReference>
<name>A0ABW4GJU6_9ACTN</name>
<evidence type="ECO:0000313" key="2">
    <source>
        <dbReference type="EMBL" id="MFD1541372.1"/>
    </source>
</evidence>
<organism evidence="2 3">
    <name type="scientific">Nonomuraea guangzhouensis</name>
    <dbReference type="NCBI Taxonomy" id="1291555"/>
    <lineage>
        <taxon>Bacteria</taxon>
        <taxon>Bacillati</taxon>
        <taxon>Actinomycetota</taxon>
        <taxon>Actinomycetes</taxon>
        <taxon>Streptosporangiales</taxon>
        <taxon>Streptosporangiaceae</taxon>
        <taxon>Nonomuraea</taxon>
    </lineage>
</organism>
<comment type="caution">
    <text evidence="2">The sequence shown here is derived from an EMBL/GenBank/DDBJ whole genome shotgun (WGS) entry which is preliminary data.</text>
</comment>
<proteinExistence type="predicted"/>
<dbReference type="RefSeq" id="WP_219539197.1">
    <property type="nucleotide sequence ID" value="NZ_JAHKRM010000055.1"/>
</dbReference>
<gene>
    <name evidence="2" type="ORF">ACFSJ0_30260</name>
</gene>
<keyword evidence="3" id="KW-1185">Reference proteome</keyword>
<dbReference type="PANTHER" id="PTHR34853:SF1">
    <property type="entry name" value="LIPASE 5"/>
    <property type="match status" value="1"/>
</dbReference>
<evidence type="ECO:0000313" key="3">
    <source>
        <dbReference type="Proteomes" id="UP001597097"/>
    </source>
</evidence>
<dbReference type="Pfam" id="PF03583">
    <property type="entry name" value="LIP"/>
    <property type="match status" value="1"/>
</dbReference>
<accession>A0ABW4GJU6</accession>
<evidence type="ECO:0000256" key="1">
    <source>
        <dbReference type="SAM" id="SignalP"/>
    </source>
</evidence>
<feature type="chain" id="PRO_5046008152" evidence="1">
    <location>
        <begin position="23"/>
        <end position="410"/>
    </location>
</feature>
<sequence length="410" mass="42800">MRTLRQAAAALLAAGAMITATASPGQADAVPCDQWCQTAWEQQRANALPRTGFYDPPTPLRWAPAGTLIRKEAATGYAVPATRTLYHSRDSGGRDVAASAVVLVPQGTPPSGGWPVVVDAHGASGIGRDCAPSLMRDLYHGDQMRRFLDKGYAVVAPDYAGLGAAGQHALGDKTAVANDVIGALRSARRSVPALSYRWVLWGHSQGGAAALSVAERQLDRPEPGYLGAVVTSPAADLTQIVTHAATQPGLGGFVPLIAAGAKAADDRVRLDRVLTPQALAALEVTRTGCLGVVAAVYRELTGPDLVQPGYLAEPGFARFLTRNTTGVRPVAGPVLLLQGDADSVVTRAMTDQVAATLCRTGSRVDYRTYPGLEHDTYPGVVTGIDDGAMPDILAWTAERFGGEQAATTCS</sequence>
<keyword evidence="1" id="KW-0732">Signal</keyword>
<feature type="signal peptide" evidence="1">
    <location>
        <begin position="1"/>
        <end position="22"/>
    </location>
</feature>
<protein>
    <submittedName>
        <fullName evidence="2">Lipase family protein</fullName>
    </submittedName>
</protein>